<evidence type="ECO:0000256" key="2">
    <source>
        <dbReference type="SAM" id="Phobius"/>
    </source>
</evidence>
<dbReference type="EMBL" id="KN882021">
    <property type="protein sequence ID" value="KIY46888.1"/>
    <property type="molecule type" value="Genomic_DNA"/>
</dbReference>
<keyword evidence="2" id="KW-1133">Transmembrane helix</keyword>
<feature type="region of interest" description="Disordered" evidence="1">
    <location>
        <begin position="127"/>
        <end position="291"/>
    </location>
</feature>
<dbReference type="AlphaFoldDB" id="A0A0D7A7X0"/>
<name>A0A0D7A7X0_9AGAR</name>
<evidence type="ECO:0000313" key="4">
    <source>
        <dbReference type="Proteomes" id="UP000054144"/>
    </source>
</evidence>
<keyword evidence="2" id="KW-0812">Transmembrane</keyword>
<accession>A0A0D7A7X0</accession>
<proteinExistence type="predicted"/>
<protein>
    <submittedName>
        <fullName evidence="3">Uncharacterized protein</fullName>
    </submittedName>
</protein>
<feature type="compositionally biased region" description="Low complexity" evidence="1">
    <location>
        <begin position="132"/>
        <end position="141"/>
    </location>
</feature>
<reference evidence="3 4" key="1">
    <citation type="journal article" date="2015" name="Fungal Genet. Biol.">
        <title>Evolution of novel wood decay mechanisms in Agaricales revealed by the genome sequences of Fistulina hepatica and Cylindrobasidium torrendii.</title>
        <authorList>
            <person name="Floudas D."/>
            <person name="Held B.W."/>
            <person name="Riley R."/>
            <person name="Nagy L.G."/>
            <person name="Koehler G."/>
            <person name="Ransdell A.S."/>
            <person name="Younus H."/>
            <person name="Chow J."/>
            <person name="Chiniquy J."/>
            <person name="Lipzen A."/>
            <person name="Tritt A."/>
            <person name="Sun H."/>
            <person name="Haridas S."/>
            <person name="LaButti K."/>
            <person name="Ohm R.A."/>
            <person name="Kues U."/>
            <person name="Blanchette R.A."/>
            <person name="Grigoriev I.V."/>
            <person name="Minto R.E."/>
            <person name="Hibbett D.S."/>
        </authorList>
    </citation>
    <scope>NUCLEOTIDE SEQUENCE [LARGE SCALE GENOMIC DNA]</scope>
    <source>
        <strain evidence="3 4">ATCC 64428</strain>
    </source>
</reference>
<evidence type="ECO:0000256" key="1">
    <source>
        <dbReference type="SAM" id="MobiDB-lite"/>
    </source>
</evidence>
<feature type="transmembrane region" description="Helical" evidence="2">
    <location>
        <begin position="71"/>
        <end position="93"/>
    </location>
</feature>
<keyword evidence="2" id="KW-0472">Membrane</keyword>
<sequence length="375" mass="38492">MADVVRHDDEGIGGDAAVTESGIESLCQPLTSDIGVGQGNDVTREIDGPSTSTSSPCLRRLAGRIMRSSMVCVKFFAVLSLLLVVSSVFAAPIPVSSRDKIASRDFHLEKRSVPGVQDLHGRRAAFWREEPSATTATSGATPSGGGSDASGSRSSSNTTSTPDSTSNSTESGGHSGKKHGGGMMPPHTSGGGHGSVGNSTTSDGSSDGNNSTSGSSSSTNSTTGNSTSASSGSGSTSTDGSSSDSSSTTTGSSSTASPTASSDTTRRSNPQDIADSLRTRKRTAPLDVRSKPKDVRSWAAERYRRDLMGGADIFGGVVQAVKRRAMSLKSANKARAVASETTARSESTDVASRAAAWAAKRRRSEILGIDIFDFH</sequence>
<evidence type="ECO:0000313" key="3">
    <source>
        <dbReference type="EMBL" id="KIY46888.1"/>
    </source>
</evidence>
<dbReference type="Proteomes" id="UP000054144">
    <property type="component" value="Unassembled WGS sequence"/>
</dbReference>
<keyword evidence="4" id="KW-1185">Reference proteome</keyword>
<gene>
    <name evidence="3" type="ORF">FISHEDRAFT_75235</name>
</gene>
<feature type="compositionally biased region" description="Low complexity" evidence="1">
    <location>
        <begin position="149"/>
        <end position="172"/>
    </location>
</feature>
<organism evidence="3 4">
    <name type="scientific">Fistulina hepatica ATCC 64428</name>
    <dbReference type="NCBI Taxonomy" id="1128425"/>
    <lineage>
        <taxon>Eukaryota</taxon>
        <taxon>Fungi</taxon>
        <taxon>Dikarya</taxon>
        <taxon>Basidiomycota</taxon>
        <taxon>Agaricomycotina</taxon>
        <taxon>Agaricomycetes</taxon>
        <taxon>Agaricomycetidae</taxon>
        <taxon>Agaricales</taxon>
        <taxon>Fistulinaceae</taxon>
        <taxon>Fistulina</taxon>
    </lineage>
</organism>
<feature type="compositionally biased region" description="Low complexity" evidence="1">
    <location>
        <begin position="196"/>
        <end position="263"/>
    </location>
</feature>